<gene>
    <name evidence="2" type="ORF">B5C07_02215</name>
</gene>
<organism evidence="2 3">
    <name type="scientific">Staphylococcus delphini</name>
    <dbReference type="NCBI Taxonomy" id="53344"/>
    <lineage>
        <taxon>Bacteria</taxon>
        <taxon>Bacillati</taxon>
        <taxon>Bacillota</taxon>
        <taxon>Bacilli</taxon>
        <taxon>Bacillales</taxon>
        <taxon>Staphylococcaceae</taxon>
        <taxon>Staphylococcus</taxon>
        <taxon>Staphylococcus intermedius group</taxon>
    </lineage>
</organism>
<protein>
    <submittedName>
        <fullName evidence="2">Uncharacterized protein</fullName>
    </submittedName>
</protein>
<evidence type="ECO:0000313" key="2">
    <source>
        <dbReference type="EMBL" id="PCF52274.1"/>
    </source>
</evidence>
<keyword evidence="1" id="KW-0812">Transmembrane</keyword>
<keyword evidence="1" id="KW-1133">Transmembrane helix</keyword>
<evidence type="ECO:0000313" key="3">
    <source>
        <dbReference type="Proteomes" id="UP000217473"/>
    </source>
</evidence>
<dbReference type="Proteomes" id="UP000217473">
    <property type="component" value="Unassembled WGS sequence"/>
</dbReference>
<dbReference type="AlphaFoldDB" id="A0AAX0QXP1"/>
<keyword evidence="1" id="KW-0472">Membrane</keyword>
<feature type="transmembrane region" description="Helical" evidence="1">
    <location>
        <begin position="6"/>
        <end position="24"/>
    </location>
</feature>
<dbReference type="RefSeq" id="WP_096596194.1">
    <property type="nucleotide sequence ID" value="NZ_PPRV01000044.1"/>
</dbReference>
<reference evidence="2 3" key="1">
    <citation type="journal article" date="2017" name="PLoS ONE">
        <title>Development of a real-time PCR for detection of Staphylococcus pseudintermedius using a novel automated comparison of whole-genome sequences.</title>
        <authorList>
            <person name="Verstappen K.M."/>
            <person name="Huijbregts L."/>
            <person name="Spaninks M."/>
            <person name="Wagenaar J.A."/>
            <person name="Fluit A.C."/>
            <person name="Duim B."/>
        </authorList>
    </citation>
    <scope>NUCLEOTIDE SEQUENCE [LARGE SCALE GENOMIC DNA]</scope>
    <source>
        <strain evidence="2 3">15S02591-1</strain>
    </source>
</reference>
<proteinExistence type="predicted"/>
<evidence type="ECO:0000256" key="1">
    <source>
        <dbReference type="SAM" id="Phobius"/>
    </source>
</evidence>
<comment type="caution">
    <text evidence="2">The sequence shown here is derived from an EMBL/GenBank/DDBJ whole genome shotgun (WGS) entry which is preliminary data.</text>
</comment>
<name>A0AAX0QXP1_9STAP</name>
<sequence>MLINKAILFLGSIVLAICFVWRNVDVVVLGKNKTVVFRHYFCLGAGCRCLSLLGVSPRLLINKAILFLGSIVLAICFVWRNVGVVVLGKNKIIILRHCFV</sequence>
<accession>A0AAX0QXP1</accession>
<dbReference type="EMBL" id="MWUR01000002">
    <property type="protein sequence ID" value="PCF52274.1"/>
    <property type="molecule type" value="Genomic_DNA"/>
</dbReference>
<feature type="transmembrane region" description="Helical" evidence="1">
    <location>
        <begin position="65"/>
        <end position="87"/>
    </location>
</feature>